<evidence type="ECO:0000256" key="1">
    <source>
        <dbReference type="SAM" id="Phobius"/>
    </source>
</evidence>
<feature type="transmembrane region" description="Helical" evidence="1">
    <location>
        <begin position="21"/>
        <end position="42"/>
    </location>
</feature>
<dbReference type="PANTHER" id="PTHR34219:SF6">
    <property type="entry name" value="BLR3280 PROTEIN"/>
    <property type="match status" value="1"/>
</dbReference>
<keyword evidence="1" id="KW-1133">Transmembrane helix</keyword>
<dbReference type="Proteomes" id="UP000077037">
    <property type="component" value="Unassembled WGS sequence"/>
</dbReference>
<evidence type="ECO:0000313" key="3">
    <source>
        <dbReference type="Proteomes" id="UP000077037"/>
    </source>
</evidence>
<name>A0A157PMC9_9BORD</name>
<feature type="transmembrane region" description="Helical" evidence="1">
    <location>
        <begin position="468"/>
        <end position="489"/>
    </location>
</feature>
<dbReference type="Pfam" id="PF03929">
    <property type="entry name" value="PepSY_TM"/>
    <property type="match status" value="1"/>
</dbReference>
<gene>
    <name evidence="2" type="ORF">SAMEA1982600_02834</name>
</gene>
<dbReference type="RefSeq" id="WP_066413293.1">
    <property type="nucleotide sequence ID" value="NZ_FKBS01000014.1"/>
</dbReference>
<dbReference type="OrthoDB" id="9760788at2"/>
<feature type="transmembrane region" description="Helical" evidence="1">
    <location>
        <begin position="253"/>
        <end position="274"/>
    </location>
</feature>
<dbReference type="InterPro" id="IPR005625">
    <property type="entry name" value="PepSY-ass_TM"/>
</dbReference>
<protein>
    <submittedName>
        <fullName evidence="2">Uncharacterized protein</fullName>
    </submittedName>
</protein>
<organism evidence="2 3">
    <name type="scientific">Bordetella ansorpii</name>
    <dbReference type="NCBI Taxonomy" id="288768"/>
    <lineage>
        <taxon>Bacteria</taxon>
        <taxon>Pseudomonadati</taxon>
        <taxon>Pseudomonadota</taxon>
        <taxon>Betaproteobacteria</taxon>
        <taxon>Burkholderiales</taxon>
        <taxon>Alcaligenaceae</taxon>
        <taxon>Bordetella</taxon>
    </lineage>
</organism>
<dbReference type="AlphaFoldDB" id="A0A157PMC9"/>
<feature type="transmembrane region" description="Helical" evidence="1">
    <location>
        <begin position="205"/>
        <end position="232"/>
    </location>
</feature>
<dbReference type="PANTHER" id="PTHR34219">
    <property type="entry name" value="IRON-REGULATED INNER MEMBRANE PROTEIN-RELATED"/>
    <property type="match status" value="1"/>
</dbReference>
<proteinExistence type="predicted"/>
<evidence type="ECO:0000313" key="2">
    <source>
        <dbReference type="EMBL" id="SAI34667.1"/>
    </source>
</evidence>
<dbReference type="EMBL" id="FKBS01000014">
    <property type="protein sequence ID" value="SAI34667.1"/>
    <property type="molecule type" value="Genomic_DNA"/>
</dbReference>
<sequence>MTDIGARARRLTYLVHRWTGVAGCVLMALWFASGVVMLYVGYPKLTPWERLGALPALSAQDCRVAPAALPRGGGPAVLTSIRGQPYYVADDARGVPRAYSATTGLPAGPVDASSAAAAALAFLPGASIRGQDEIREDRWTHSRGLDPHRPLHRIQLQGPEPGTLYVSSATGQVVMDAPLAQQRWNYVGAWLHWLYLFRNQPVDPVWSWTVIVLSAFGTLSAGTGIVVGIWRWRFRGRYKSGSRSPYREGWMHWHHVMGLVFSGILFTWIFSGLMSMNPLGVFSPAHGRPDMAAYRGEPGDGNASVLQDPAGMLRALGDQGFRAVELQWRRLDGTPYVLAYDAAGASRLVRDGGHGQASIAAQWTASQLLPAARKLFAAPISADRVLDRYDDYYYPRQPEAMNGAQWRGLPVLRLDFADAGATRVYIDLRTGDVAASLDRSQRVGRWLFNFLHSWDTPALLRDGLLRDLALIVLSLGGLIVSITGIVIGWRRLRVGFARLPVSQRKHRKARQ</sequence>
<accession>A0A157PMC9</accession>
<reference evidence="2 3" key="1">
    <citation type="submission" date="2016-03" db="EMBL/GenBank/DDBJ databases">
        <authorList>
            <consortium name="Pathogen Informatics"/>
        </authorList>
    </citation>
    <scope>NUCLEOTIDE SEQUENCE [LARGE SCALE GENOMIC DNA]</scope>
    <source>
        <strain evidence="2 3">NCTC13364</strain>
    </source>
</reference>
<keyword evidence="1" id="KW-0472">Membrane</keyword>
<keyword evidence="1" id="KW-0812">Transmembrane</keyword>